<dbReference type="EMBL" id="MU971335">
    <property type="protein sequence ID" value="KAK9241408.1"/>
    <property type="molecule type" value="Genomic_DNA"/>
</dbReference>
<organism evidence="1 2">
    <name type="scientific">Lipomyces kononenkoae</name>
    <name type="common">Yeast</name>
    <dbReference type="NCBI Taxonomy" id="34357"/>
    <lineage>
        <taxon>Eukaryota</taxon>
        <taxon>Fungi</taxon>
        <taxon>Dikarya</taxon>
        <taxon>Ascomycota</taxon>
        <taxon>Saccharomycotina</taxon>
        <taxon>Lipomycetes</taxon>
        <taxon>Lipomycetales</taxon>
        <taxon>Lipomycetaceae</taxon>
        <taxon>Lipomyces</taxon>
    </lineage>
</organism>
<evidence type="ECO:0000313" key="1">
    <source>
        <dbReference type="EMBL" id="KAK9241408.1"/>
    </source>
</evidence>
<gene>
    <name evidence="1" type="ORF">V1525DRAFT_429152</name>
</gene>
<sequence length="320" mass="35608">MAANRSLGRDIVIYLATDPTVSIGGGFTNPTFTKTTFLDSLDVLITHSLPLRVYKIDDDCVQIHRIQDPLLPGECEVDSGGKVFADVYKDCKFTYYQGHIEVTDAPYYKRTSSAMSSLSASGSVRSFPAAVRDRDRKCVITGVPVSQRERLLRRWTIYDAAHIFPVALESIFHNYNFGELVVLDDRDGSANSPQSGLLLQTNVHRLFDQYEISINPNDDYRVVCLFDDILGLAGRQLDPICRSLEHPHHVTDNILFWHFQQAVLANMRGAGEPIFDEDIPPGSDAMDAILSGPAPADPMEFELSSRLGDVMRAQGSLLIK</sequence>
<accession>A0ACC3TBT5</accession>
<protein>
    <submittedName>
        <fullName evidence="1">Uncharacterized protein</fullName>
    </submittedName>
</protein>
<keyword evidence="2" id="KW-1185">Reference proteome</keyword>
<evidence type="ECO:0000313" key="2">
    <source>
        <dbReference type="Proteomes" id="UP001433508"/>
    </source>
</evidence>
<name>A0ACC3TBT5_LIPKO</name>
<dbReference type="Proteomes" id="UP001433508">
    <property type="component" value="Unassembled WGS sequence"/>
</dbReference>
<reference evidence="2" key="1">
    <citation type="journal article" date="2024" name="Front. Bioeng. Biotechnol.">
        <title>Genome-scale model development and genomic sequencing of the oleaginous clade Lipomyces.</title>
        <authorList>
            <person name="Czajka J.J."/>
            <person name="Han Y."/>
            <person name="Kim J."/>
            <person name="Mondo S.J."/>
            <person name="Hofstad B.A."/>
            <person name="Robles A."/>
            <person name="Haridas S."/>
            <person name="Riley R."/>
            <person name="LaButti K."/>
            <person name="Pangilinan J."/>
            <person name="Andreopoulos W."/>
            <person name="Lipzen A."/>
            <person name="Yan J."/>
            <person name="Wang M."/>
            <person name="Ng V."/>
            <person name="Grigoriev I.V."/>
            <person name="Spatafora J.W."/>
            <person name="Magnuson J.K."/>
            <person name="Baker S.E."/>
            <person name="Pomraning K.R."/>
        </authorList>
    </citation>
    <scope>NUCLEOTIDE SEQUENCE [LARGE SCALE GENOMIC DNA]</scope>
    <source>
        <strain evidence="2">CBS 7786</strain>
    </source>
</reference>
<proteinExistence type="predicted"/>
<comment type="caution">
    <text evidence="1">The sequence shown here is derived from an EMBL/GenBank/DDBJ whole genome shotgun (WGS) entry which is preliminary data.</text>
</comment>